<keyword evidence="4 6" id="KW-1133">Transmembrane helix</keyword>
<keyword evidence="8" id="KW-1185">Reference proteome</keyword>
<comment type="similarity">
    <text evidence="2">Belongs to the autoinducer-2 exporter (AI-2E) (TC 2.A.86) family.</text>
</comment>
<evidence type="ECO:0000256" key="4">
    <source>
        <dbReference type="ARBA" id="ARBA00022989"/>
    </source>
</evidence>
<keyword evidence="3 6" id="KW-0812">Transmembrane</keyword>
<evidence type="ECO:0000256" key="3">
    <source>
        <dbReference type="ARBA" id="ARBA00022692"/>
    </source>
</evidence>
<gene>
    <name evidence="7" type="ORF">E4680_02735</name>
</gene>
<dbReference type="PANTHER" id="PTHR21716:SF64">
    <property type="entry name" value="AI-2 TRANSPORT PROTEIN TQSA"/>
    <property type="match status" value="1"/>
</dbReference>
<evidence type="ECO:0000256" key="2">
    <source>
        <dbReference type="ARBA" id="ARBA00009773"/>
    </source>
</evidence>
<feature type="transmembrane region" description="Helical" evidence="6">
    <location>
        <begin position="266"/>
        <end position="285"/>
    </location>
</feature>
<accession>A0A4Z0FCD7</accession>
<dbReference type="EMBL" id="SRIO01000003">
    <property type="protein sequence ID" value="TFZ83444.1"/>
    <property type="molecule type" value="Genomic_DNA"/>
</dbReference>
<dbReference type="GO" id="GO:0016020">
    <property type="term" value="C:membrane"/>
    <property type="evidence" value="ECO:0007669"/>
    <property type="project" value="UniProtKB-SubCell"/>
</dbReference>
<keyword evidence="5 6" id="KW-0472">Membrane</keyword>
<comment type="subcellular location">
    <subcellularLocation>
        <location evidence="1">Membrane</location>
        <topology evidence="1">Multi-pass membrane protein</topology>
    </subcellularLocation>
</comment>
<dbReference type="GO" id="GO:0055085">
    <property type="term" value="P:transmembrane transport"/>
    <property type="evidence" value="ECO:0007669"/>
    <property type="project" value="TreeGrafter"/>
</dbReference>
<dbReference type="Proteomes" id="UP000297890">
    <property type="component" value="Unassembled WGS sequence"/>
</dbReference>
<name>A0A4Z0FCD7_9GAMM</name>
<dbReference type="PANTHER" id="PTHR21716">
    <property type="entry name" value="TRANSMEMBRANE PROTEIN"/>
    <property type="match status" value="1"/>
</dbReference>
<sequence length="381" mass="41608">MRETTADGTIALNTAQEDSDLYLRRIPWWYWAVFFGVMATAIYLLGPVLTPFLISFGLAYLLHPFVDRLEQWRVSRTFGVSLVFALSILVLALAILLLIPSLQVQISRLETLLPKANIWLQQDVLPWISARIGMDVTRLDAGRVTQLLQENFPQAGSVATNVVSYVTSSGMKLAATLANLFLVPIVTFYMMRDWHEMLESVGNLVPRPLLPAFTDLAHEADEVLAAFLRGQLLVMIALGSIYAIGFWIAGVEFAMLIGIFAGLVSFVPYLGVAMALLSAMITAAITGAEPLVYAYILVVVGIGQALEGSVITPLLVGDRIGLHPVIVIFLVLAGGQLFGFVGVLVALPVGAVLSVFFRHLQEFYKRSDLYGKSSPHSNAPD</sequence>
<feature type="transmembrane region" description="Helical" evidence="6">
    <location>
        <begin position="232"/>
        <end position="260"/>
    </location>
</feature>
<dbReference type="AlphaFoldDB" id="A0A4Z0FCD7"/>
<reference evidence="7 8" key="1">
    <citation type="journal article" date="2019" name="ISME J.">
        <title>Candidatus Macondimonas diazotrophica, a novel gammaproteobacterial genus dominating crude-oil-contaminated coastal sediments.</title>
        <authorList>
            <person name="Karthikeyan S."/>
            <person name="Konstantinidis K."/>
        </authorList>
    </citation>
    <scope>NUCLEOTIDE SEQUENCE [LARGE SCALE GENOMIC DNA]</scope>
    <source>
        <strain evidence="7 8">KTK01</strain>
    </source>
</reference>
<organism evidence="7 8">
    <name type="scientific">Candidatus Macondimonas diazotrophica</name>
    <dbReference type="NCBI Taxonomy" id="2305248"/>
    <lineage>
        <taxon>Bacteria</taxon>
        <taxon>Pseudomonadati</taxon>
        <taxon>Pseudomonadota</taxon>
        <taxon>Gammaproteobacteria</taxon>
        <taxon>Chromatiales</taxon>
        <taxon>Ectothiorhodospiraceae</taxon>
        <taxon>Candidatus Macondimonas</taxon>
    </lineage>
</organism>
<dbReference type="InterPro" id="IPR002549">
    <property type="entry name" value="AI-2E-like"/>
</dbReference>
<evidence type="ECO:0000256" key="1">
    <source>
        <dbReference type="ARBA" id="ARBA00004141"/>
    </source>
</evidence>
<comment type="caution">
    <text evidence="7">The sequence shown here is derived from an EMBL/GenBank/DDBJ whole genome shotgun (WGS) entry which is preliminary data.</text>
</comment>
<feature type="transmembrane region" description="Helical" evidence="6">
    <location>
        <begin position="29"/>
        <end position="62"/>
    </location>
</feature>
<evidence type="ECO:0000313" key="8">
    <source>
        <dbReference type="Proteomes" id="UP000297890"/>
    </source>
</evidence>
<evidence type="ECO:0000313" key="7">
    <source>
        <dbReference type="EMBL" id="TFZ83444.1"/>
    </source>
</evidence>
<evidence type="ECO:0000256" key="6">
    <source>
        <dbReference type="SAM" id="Phobius"/>
    </source>
</evidence>
<protein>
    <submittedName>
        <fullName evidence="7">AI-2E family transporter</fullName>
    </submittedName>
</protein>
<dbReference type="Pfam" id="PF01594">
    <property type="entry name" value="AI-2E_transport"/>
    <property type="match status" value="1"/>
</dbReference>
<feature type="transmembrane region" description="Helical" evidence="6">
    <location>
        <begin position="328"/>
        <end position="357"/>
    </location>
</feature>
<proteinExistence type="inferred from homology"/>
<dbReference type="OrthoDB" id="5792512at2"/>
<evidence type="ECO:0000256" key="5">
    <source>
        <dbReference type="ARBA" id="ARBA00023136"/>
    </source>
</evidence>
<feature type="transmembrane region" description="Helical" evidence="6">
    <location>
        <begin position="74"/>
        <end position="99"/>
    </location>
</feature>
<feature type="transmembrane region" description="Helical" evidence="6">
    <location>
        <begin position="292"/>
        <end position="316"/>
    </location>
</feature>